<dbReference type="AlphaFoldDB" id="A0A7K1US48"/>
<dbReference type="Pfam" id="PF02861">
    <property type="entry name" value="Clp_N"/>
    <property type="match status" value="2"/>
</dbReference>
<dbReference type="Gene3D" id="1.10.1780.10">
    <property type="entry name" value="Clp, N-terminal domain"/>
    <property type="match status" value="2"/>
</dbReference>
<dbReference type="InterPro" id="IPR036628">
    <property type="entry name" value="Clp_N_dom_sf"/>
</dbReference>
<evidence type="ECO:0000313" key="5">
    <source>
        <dbReference type="Proteomes" id="UP000466794"/>
    </source>
</evidence>
<organism evidence="4 5">
    <name type="scientific">Nocardia terrae</name>
    <dbReference type="NCBI Taxonomy" id="2675851"/>
    <lineage>
        <taxon>Bacteria</taxon>
        <taxon>Bacillati</taxon>
        <taxon>Actinomycetota</taxon>
        <taxon>Actinomycetes</taxon>
        <taxon>Mycobacteriales</taxon>
        <taxon>Nocardiaceae</taxon>
        <taxon>Nocardia</taxon>
    </lineage>
</organism>
<proteinExistence type="predicted"/>
<evidence type="ECO:0000259" key="3">
    <source>
        <dbReference type="PROSITE" id="PS51903"/>
    </source>
</evidence>
<keyword evidence="5" id="KW-1185">Reference proteome</keyword>
<reference evidence="4 5" key="1">
    <citation type="submission" date="2019-12" db="EMBL/GenBank/DDBJ databases">
        <title>Nocardia sp. nov. ET3-3 isolated from soil.</title>
        <authorList>
            <person name="Kanchanasin P."/>
            <person name="Tanasupawat S."/>
            <person name="Yuki M."/>
            <person name="Kudo T."/>
        </authorList>
    </citation>
    <scope>NUCLEOTIDE SEQUENCE [LARGE SCALE GENOMIC DNA]</scope>
    <source>
        <strain evidence="4 5">ET3-3</strain>
    </source>
</reference>
<feature type="compositionally biased region" description="Low complexity" evidence="2">
    <location>
        <begin position="13"/>
        <end position="24"/>
    </location>
</feature>
<accession>A0A7K1US48</accession>
<evidence type="ECO:0000256" key="2">
    <source>
        <dbReference type="SAM" id="MobiDB-lite"/>
    </source>
</evidence>
<dbReference type="Proteomes" id="UP000466794">
    <property type="component" value="Unassembled WGS sequence"/>
</dbReference>
<evidence type="ECO:0000256" key="1">
    <source>
        <dbReference type="PROSITE-ProRule" id="PRU01251"/>
    </source>
</evidence>
<dbReference type="InterPro" id="IPR004176">
    <property type="entry name" value="Clp_R_N"/>
</dbReference>
<dbReference type="PANTHER" id="PTHR47016">
    <property type="entry name" value="ATP-DEPENDENT CLP PROTEASE ATP-BINDING SUBUNIT CLPT1, CHLOROPLASTIC"/>
    <property type="match status" value="1"/>
</dbReference>
<protein>
    <submittedName>
        <fullName evidence="4">Peptidase</fullName>
    </submittedName>
</protein>
<dbReference type="SUPFAM" id="SSF81923">
    <property type="entry name" value="Double Clp-N motif"/>
    <property type="match status" value="2"/>
</dbReference>
<dbReference type="PANTHER" id="PTHR47016:SF5">
    <property type="entry name" value="CLP DOMAIN SUPERFAMILY PROTEIN"/>
    <property type="match status" value="1"/>
</dbReference>
<sequence>MTVAGAGSRSPRRCGSASSRCTRSTRAEEKSAARSRSVFERFTLLAQRAVANAQDAALALGHDFIGAEHLLLGLCATAGTGSEVLRAHGIELEAVRDHTVTLARQAGIPETRGQPTRDALATLGIDVDALRQRADASFGPGVFRFPRPAFTPGAQQVLATAVREAGALGSPRVDTEHLLLGLLHETDGLAHRLLTDLTADHTALRTDILTRTARRAG</sequence>
<comment type="caution">
    <text evidence="4">The sequence shown here is derived from an EMBL/GenBank/DDBJ whole genome shotgun (WGS) entry which is preliminary data.</text>
</comment>
<gene>
    <name evidence="4" type="ORF">GPX89_05640</name>
</gene>
<evidence type="ECO:0000313" key="4">
    <source>
        <dbReference type="EMBL" id="MVU76728.1"/>
    </source>
</evidence>
<dbReference type="EMBL" id="WRPP01000001">
    <property type="protein sequence ID" value="MVU76728.1"/>
    <property type="molecule type" value="Genomic_DNA"/>
</dbReference>
<feature type="domain" description="Clp R" evidence="3">
    <location>
        <begin position="39"/>
        <end position="217"/>
    </location>
</feature>
<feature type="region of interest" description="Disordered" evidence="2">
    <location>
        <begin position="1"/>
        <end position="32"/>
    </location>
</feature>
<dbReference type="InterPro" id="IPR044217">
    <property type="entry name" value="CLPT1/2"/>
</dbReference>
<keyword evidence="1" id="KW-0677">Repeat</keyword>
<name>A0A7K1US48_9NOCA</name>
<dbReference type="PROSITE" id="PS51903">
    <property type="entry name" value="CLP_R"/>
    <property type="match status" value="1"/>
</dbReference>